<dbReference type="PANTHER" id="PTHR32361">
    <property type="entry name" value="FERRIC/CUPRIC REDUCTASE TRANSMEMBRANE COMPONENT"/>
    <property type="match status" value="1"/>
</dbReference>
<dbReference type="Gene3D" id="3.40.50.80">
    <property type="entry name" value="Nucleotide-binding domain of ferredoxin-NADP reductase (FNR) module"/>
    <property type="match status" value="1"/>
</dbReference>
<keyword evidence="6 15" id="KW-0812">Transmembrane</keyword>
<evidence type="ECO:0000256" key="14">
    <source>
        <dbReference type="SAM" id="MobiDB-lite"/>
    </source>
</evidence>
<dbReference type="GO" id="GO:0005886">
    <property type="term" value="C:plasma membrane"/>
    <property type="evidence" value="ECO:0007669"/>
    <property type="project" value="UniProtKB-SubCell"/>
</dbReference>
<feature type="transmembrane region" description="Helical" evidence="15">
    <location>
        <begin position="213"/>
        <end position="233"/>
    </location>
</feature>
<feature type="domain" description="FAD-binding FR-type" evidence="16">
    <location>
        <begin position="305"/>
        <end position="412"/>
    </location>
</feature>
<dbReference type="SFLD" id="SFLDG01168">
    <property type="entry name" value="Ferric_reductase_subgroup_(FRE"/>
    <property type="match status" value="1"/>
</dbReference>
<evidence type="ECO:0000256" key="6">
    <source>
        <dbReference type="ARBA" id="ARBA00022692"/>
    </source>
</evidence>
<organism evidence="17 18">
    <name type="scientific">Epichloe festucae (strain Fl1)</name>
    <dbReference type="NCBI Taxonomy" id="877507"/>
    <lineage>
        <taxon>Eukaryota</taxon>
        <taxon>Fungi</taxon>
        <taxon>Dikarya</taxon>
        <taxon>Ascomycota</taxon>
        <taxon>Pezizomycotina</taxon>
        <taxon>Sordariomycetes</taxon>
        <taxon>Hypocreomycetidae</taxon>
        <taxon>Hypocreales</taxon>
        <taxon>Clavicipitaceae</taxon>
        <taxon>Epichloe</taxon>
    </lineage>
</organism>
<keyword evidence="7" id="KW-0249">Electron transport</keyword>
<evidence type="ECO:0000256" key="8">
    <source>
        <dbReference type="ARBA" id="ARBA00022989"/>
    </source>
</evidence>
<feature type="region of interest" description="Disordered" evidence="14">
    <location>
        <begin position="492"/>
        <end position="535"/>
    </location>
</feature>
<accession>A0A7S9KTT7</accession>
<evidence type="ECO:0000256" key="3">
    <source>
        <dbReference type="ARBA" id="ARBA00012668"/>
    </source>
</evidence>
<dbReference type="InterPro" id="IPR013130">
    <property type="entry name" value="Fe3_Rdtase_TM_dom"/>
</dbReference>
<dbReference type="InterPro" id="IPR039261">
    <property type="entry name" value="FNR_nucleotide-bd"/>
</dbReference>
<dbReference type="Pfam" id="PF08030">
    <property type="entry name" value="NAD_binding_6"/>
    <property type="match status" value="1"/>
</dbReference>
<evidence type="ECO:0000256" key="1">
    <source>
        <dbReference type="ARBA" id="ARBA00004651"/>
    </source>
</evidence>
<dbReference type="InterPro" id="IPR051410">
    <property type="entry name" value="Ferric/Cupric_Reductase"/>
</dbReference>
<protein>
    <recommendedName>
        <fullName evidence="3">ferric-chelate reductase (NADPH)</fullName>
        <ecNumber evidence="3">1.16.1.9</ecNumber>
    </recommendedName>
</protein>
<evidence type="ECO:0000256" key="12">
    <source>
        <dbReference type="ARBA" id="ARBA00023180"/>
    </source>
</evidence>
<name>A0A7S9KTT7_EPIFF</name>
<keyword evidence="10" id="KW-0406">Ion transport</keyword>
<dbReference type="OrthoDB" id="3944240at2759"/>
<proteinExistence type="inferred from homology"/>
<evidence type="ECO:0000313" key="18">
    <source>
        <dbReference type="Proteomes" id="UP000594364"/>
    </source>
</evidence>
<evidence type="ECO:0000259" key="16">
    <source>
        <dbReference type="PROSITE" id="PS51384"/>
    </source>
</evidence>
<evidence type="ECO:0000256" key="15">
    <source>
        <dbReference type="SAM" id="Phobius"/>
    </source>
</evidence>
<reference evidence="17 18" key="1">
    <citation type="journal article" date="2018" name="PLoS Genet.">
        <title>Repeat elements organise 3D genome structure and mediate transcription in the filamentous fungus Epichloe festucae.</title>
        <authorList>
            <person name="Winter D.J."/>
            <person name="Ganley A.R.D."/>
            <person name="Young C.A."/>
            <person name="Liachko I."/>
            <person name="Schardl C.L."/>
            <person name="Dupont P.Y."/>
            <person name="Berry D."/>
            <person name="Ram A."/>
            <person name="Scott B."/>
            <person name="Cox M.P."/>
        </authorList>
    </citation>
    <scope>NUCLEOTIDE SEQUENCE [LARGE SCALE GENOMIC DNA]</scope>
    <source>
        <strain evidence="17 18">Fl1</strain>
    </source>
</reference>
<comment type="catalytic activity">
    <reaction evidence="13">
        <text>2 a Fe(II)-siderophore + NADP(+) + H(+) = 2 a Fe(III)-siderophore + NADPH</text>
        <dbReference type="Rhea" id="RHEA:28795"/>
        <dbReference type="Rhea" id="RHEA-COMP:11342"/>
        <dbReference type="Rhea" id="RHEA-COMP:11344"/>
        <dbReference type="ChEBI" id="CHEBI:15378"/>
        <dbReference type="ChEBI" id="CHEBI:29033"/>
        <dbReference type="ChEBI" id="CHEBI:29034"/>
        <dbReference type="ChEBI" id="CHEBI:57783"/>
        <dbReference type="ChEBI" id="CHEBI:58349"/>
        <dbReference type="EC" id="1.16.1.9"/>
    </reaction>
</comment>
<dbReference type="SFLD" id="SFLDS00052">
    <property type="entry name" value="Ferric_Reductase_Domain"/>
    <property type="match status" value="1"/>
</dbReference>
<dbReference type="CDD" id="cd06186">
    <property type="entry name" value="NOX_Duox_like_FAD_NADP"/>
    <property type="match status" value="1"/>
</dbReference>
<keyword evidence="8 15" id="KW-1133">Transmembrane helix</keyword>
<dbReference type="EC" id="1.16.1.9" evidence="3"/>
<feature type="transmembrane region" description="Helical" evidence="15">
    <location>
        <begin position="105"/>
        <end position="124"/>
    </location>
</feature>
<keyword evidence="18" id="KW-1185">Reference proteome</keyword>
<keyword evidence="12" id="KW-0325">Glycoprotein</keyword>
<evidence type="ECO:0000256" key="2">
    <source>
        <dbReference type="ARBA" id="ARBA00006278"/>
    </source>
</evidence>
<dbReference type="EMBL" id="CP031387">
    <property type="protein sequence ID" value="QPH02842.1"/>
    <property type="molecule type" value="Genomic_DNA"/>
</dbReference>
<feature type="compositionally biased region" description="Low complexity" evidence="14">
    <location>
        <begin position="513"/>
        <end position="531"/>
    </location>
</feature>
<evidence type="ECO:0000313" key="17">
    <source>
        <dbReference type="EMBL" id="QPH02842.1"/>
    </source>
</evidence>
<dbReference type="InterPro" id="IPR017927">
    <property type="entry name" value="FAD-bd_FR_type"/>
</dbReference>
<dbReference type="PANTHER" id="PTHR32361:SF9">
    <property type="entry name" value="FERRIC REDUCTASE TRANSMEMBRANE COMPONENT 3-RELATED"/>
    <property type="match status" value="1"/>
</dbReference>
<feature type="transmembrane region" description="Helical" evidence="15">
    <location>
        <begin position="24"/>
        <end position="45"/>
    </location>
</feature>
<comment type="similarity">
    <text evidence="2">Belongs to the ferric reductase (FRE) family.</text>
</comment>
<keyword evidence="4" id="KW-0813">Transport</keyword>
<evidence type="ECO:0000256" key="7">
    <source>
        <dbReference type="ARBA" id="ARBA00022982"/>
    </source>
</evidence>
<dbReference type="GO" id="GO:0006826">
    <property type="term" value="P:iron ion transport"/>
    <property type="evidence" value="ECO:0007669"/>
    <property type="project" value="TreeGrafter"/>
</dbReference>
<gene>
    <name evidence="17" type="ORF">C2857_007060</name>
</gene>
<dbReference type="AlphaFoldDB" id="A0A7S9KTT7"/>
<dbReference type="Pfam" id="PF08022">
    <property type="entry name" value="FAD_binding_8"/>
    <property type="match status" value="1"/>
</dbReference>
<evidence type="ECO:0000256" key="13">
    <source>
        <dbReference type="ARBA" id="ARBA00048483"/>
    </source>
</evidence>
<dbReference type="InterPro" id="IPR013121">
    <property type="entry name" value="Fe_red_NAD-bd_6"/>
</dbReference>
<evidence type="ECO:0000256" key="9">
    <source>
        <dbReference type="ARBA" id="ARBA00023002"/>
    </source>
</evidence>
<dbReference type="Proteomes" id="UP000594364">
    <property type="component" value="Chromosome 3"/>
</dbReference>
<feature type="compositionally biased region" description="Low complexity" evidence="14">
    <location>
        <begin position="493"/>
        <end position="505"/>
    </location>
</feature>
<feature type="transmembrane region" description="Helical" evidence="15">
    <location>
        <begin position="607"/>
        <end position="626"/>
    </location>
</feature>
<dbReference type="GO" id="GO:0006879">
    <property type="term" value="P:intracellular iron ion homeostasis"/>
    <property type="evidence" value="ECO:0007669"/>
    <property type="project" value="TreeGrafter"/>
</dbReference>
<dbReference type="Pfam" id="PF01794">
    <property type="entry name" value="Ferric_reduct"/>
    <property type="match status" value="1"/>
</dbReference>
<dbReference type="GO" id="GO:0015677">
    <property type="term" value="P:copper ion import"/>
    <property type="evidence" value="ECO:0007669"/>
    <property type="project" value="TreeGrafter"/>
</dbReference>
<dbReference type="GO" id="GO:0052851">
    <property type="term" value="F:ferric-chelate reductase (NADPH) activity"/>
    <property type="evidence" value="ECO:0007669"/>
    <property type="project" value="UniProtKB-EC"/>
</dbReference>
<feature type="transmembrane region" description="Helical" evidence="15">
    <location>
        <begin position="658"/>
        <end position="682"/>
    </location>
</feature>
<evidence type="ECO:0000256" key="4">
    <source>
        <dbReference type="ARBA" id="ARBA00022448"/>
    </source>
</evidence>
<dbReference type="InterPro" id="IPR013112">
    <property type="entry name" value="FAD-bd_8"/>
</dbReference>
<sequence>MDHEHMHHDSGLGMDYNYAFAQDYWYILASAVGVLAAVRVVHLYAGKQRLKACQEASIEHATRPNGRISQAWATATAAIREISHPQFHVSQFGLRWATPPPMGRIIVLLCYWAMIIYFMVWNAVNDDAYYWERIGYRSAWVSIMQLPFIYLLSMKFNVVGFLIGSSHERLNWLHRCVARTMFVTATVHGWHFWTEWARADFVEYELQVMPSVRYGLGAWGVLLLNVVVGFLPIRRIVYEMWLVQHMLSSVAMLVLLSYHIPASATYLLWMSVSFLACDRAARWAMTGWQNTRWKVGKSACRCRGGMKRLGHNMHARAVGDFVTVLTIEDAHFKWHPGQHIYLWIPRLGLLESHPYTLACAYQPAGTSCCHSVQLVVRAHEGFSKRLHRHAVKHPDKGLTGFVVGPLGATTNWNAYETVILIGASTGASFTMSILEHVASTRTKTCVRRIEVALMARRAEELEYYIERAKEAATTAAREKGIEVTLHIAITGTSADGASDSDSPCADSKDSNDSIDSIDSSDSSDSRNSTSTMPLVRKYTSRPDIETLIRRPVEQAWGESAVVVCGGREIVARTRNCSVIALLIDSWQTVASAGQSFGFEPMKPHRTLVYDTFSFAVTLGGLVLMLVSNATAQQGDEQVDYFGQDAGSIHFRKSSMTSVAIRLLGVVIAWRIGFTMWACVDCYKNYQQAARRHERLTEVEEASSR</sequence>
<keyword evidence="5" id="KW-1003">Cell membrane</keyword>
<dbReference type="InterPro" id="IPR017938">
    <property type="entry name" value="Riboflavin_synthase-like_b-brl"/>
</dbReference>
<evidence type="ECO:0000256" key="11">
    <source>
        <dbReference type="ARBA" id="ARBA00023136"/>
    </source>
</evidence>
<dbReference type="PROSITE" id="PS51384">
    <property type="entry name" value="FAD_FR"/>
    <property type="match status" value="1"/>
</dbReference>
<feature type="transmembrane region" description="Helical" evidence="15">
    <location>
        <begin position="144"/>
        <end position="164"/>
    </location>
</feature>
<keyword evidence="11 15" id="KW-0472">Membrane</keyword>
<comment type="subcellular location">
    <subcellularLocation>
        <location evidence="1">Cell membrane</location>
        <topology evidence="1">Multi-pass membrane protein</topology>
    </subcellularLocation>
</comment>
<dbReference type="SUPFAM" id="SSF63380">
    <property type="entry name" value="Riboflavin synthase domain-like"/>
    <property type="match status" value="1"/>
</dbReference>
<keyword evidence="9" id="KW-0560">Oxidoreductase</keyword>
<evidence type="ECO:0000256" key="5">
    <source>
        <dbReference type="ARBA" id="ARBA00022475"/>
    </source>
</evidence>
<evidence type="ECO:0000256" key="10">
    <source>
        <dbReference type="ARBA" id="ARBA00023065"/>
    </source>
</evidence>